<dbReference type="RefSeq" id="WP_096475186.1">
    <property type="nucleotide sequence ID" value="NZ_AP018112.1"/>
</dbReference>
<feature type="chain" id="PRO_5012553251" evidence="2">
    <location>
        <begin position="24"/>
        <end position="655"/>
    </location>
</feature>
<evidence type="ECO:0000256" key="1">
    <source>
        <dbReference type="ARBA" id="ARBA00022729"/>
    </source>
</evidence>
<dbReference type="Pfam" id="PF01569">
    <property type="entry name" value="PAP2"/>
    <property type="match status" value="1"/>
</dbReference>
<dbReference type="InterPro" id="IPR000326">
    <property type="entry name" value="PAP2/HPO"/>
</dbReference>
<dbReference type="NCBIfam" id="TIGR02601">
    <property type="entry name" value="autotrns_rpt"/>
    <property type="match status" value="1"/>
</dbReference>
<dbReference type="SUPFAM" id="SSF48317">
    <property type="entry name" value="Acid phosphatase/Vanadium-dependent haloperoxidase"/>
    <property type="match status" value="1"/>
</dbReference>
<dbReference type="SMART" id="SM00014">
    <property type="entry name" value="acidPPc"/>
    <property type="match status" value="1"/>
</dbReference>
<evidence type="ECO:0000313" key="4">
    <source>
        <dbReference type="EMBL" id="BAX62827.1"/>
    </source>
</evidence>
<dbReference type="InterPro" id="IPR013425">
    <property type="entry name" value="Autotrns_rpt"/>
</dbReference>
<evidence type="ECO:0000313" key="5">
    <source>
        <dbReference type="Proteomes" id="UP000218432"/>
    </source>
</evidence>
<dbReference type="Pfam" id="PF12951">
    <property type="entry name" value="PATR"/>
    <property type="match status" value="1"/>
</dbReference>
<accession>A0A1Y1BZA5</accession>
<sequence length="655" mass="67142">MSAHRRILPHTLAVAVSVSFLVAACGGDDVGSNEPPSIVAQIPAAPADPGFADSAPVQASVPAFVDNAATNQRGDARYATMSTNAGVRVLSGFRALWQPLTDLVDAGVSAPAVGSFPAISPSLWTGLPNDGTPGGTALNPTVLNANVQYVVNATTQRTAAQADAAYFDDRRGKGYSVSDGMGPLTDVWRSAAQQTTSITSVPADATTKLYNDSGNNTGVGGSANAQFGSVVDFINTMGNNGSTEPAKRFYKYARPYRWSTSVVVAPTLVPAESAAPATDGGFPSGHSAEGMRDALAMAYILPERFQEMLSRGLELGESRILAGMHSPLDVIGGRVLAEAVVAANLVDSTNATLKQTAFTQAHATLYALTNTTATTFTAAAHAGTSATDRFADYATNKANYARRLTFGFAPIGTTNAGAVVPKGAEVLLETRLPYLSVDQRRVVLKTTALASGYPVLDDAEGWGRLNLFAAADGYGVFTGNVSVTMDASQGGFNAADTWRNDIGGDGKLTFAGTGTLTLAGANSYRGGTEVRGGTLGAGATQAFGAGDVYVSGGTVAIKASARTNINGKYTQLKSGTLELDRGAGDVGRLAVAGMTTLAGGTLHVKFAAGAAPKVGDVVSLIDCSQLQGRFDSVVVDGFKATALYSSSGVAIRIDG</sequence>
<dbReference type="InterPro" id="IPR036938">
    <property type="entry name" value="PAP2/HPO_sf"/>
</dbReference>
<feature type="signal peptide" evidence="2">
    <location>
        <begin position="1"/>
        <end position="23"/>
    </location>
</feature>
<feature type="domain" description="Phosphatidic acid phosphatase type 2/haloperoxidase" evidence="3">
    <location>
        <begin position="227"/>
        <end position="345"/>
    </location>
</feature>
<dbReference type="Proteomes" id="UP000218432">
    <property type="component" value="Chromosome 2"/>
</dbReference>
<dbReference type="SUPFAM" id="SSF51126">
    <property type="entry name" value="Pectin lyase-like"/>
    <property type="match status" value="1"/>
</dbReference>
<protein>
    <submittedName>
        <fullName evidence="4">PAP2 superfamily protein</fullName>
    </submittedName>
</protein>
<organism evidence="4 5">
    <name type="scientific">Burkholderia stabilis</name>
    <dbReference type="NCBI Taxonomy" id="95485"/>
    <lineage>
        <taxon>Bacteria</taxon>
        <taxon>Pseudomonadati</taxon>
        <taxon>Pseudomonadota</taxon>
        <taxon>Betaproteobacteria</taxon>
        <taxon>Burkholderiales</taxon>
        <taxon>Burkholderiaceae</taxon>
        <taxon>Burkholderia</taxon>
        <taxon>Burkholderia cepacia complex</taxon>
    </lineage>
</organism>
<gene>
    <name evidence="4" type="ORF">BSFP_056950</name>
</gene>
<keyword evidence="1 2" id="KW-0732">Signal</keyword>
<dbReference type="AlphaFoldDB" id="A0A1Y1BZA5"/>
<proteinExistence type="predicted"/>
<reference evidence="4 5" key="1">
    <citation type="journal article" date="2017" name="Genome Announc.">
        <title>Complete Genome Sequence of Burkholderia stabilis FERMP-21014.</title>
        <authorList>
            <person name="Konishi K."/>
            <person name="Kumagai T."/>
            <person name="Sakasegawa S."/>
            <person name="Tamura T."/>
        </authorList>
    </citation>
    <scope>NUCLEOTIDE SEQUENCE [LARGE SCALE GENOMIC DNA]</scope>
    <source>
        <strain evidence="4 5">FERMP-21014</strain>
    </source>
</reference>
<dbReference type="EMBL" id="AP018112">
    <property type="protein sequence ID" value="BAX62827.1"/>
    <property type="molecule type" value="Genomic_DNA"/>
</dbReference>
<dbReference type="Gene3D" id="1.20.144.10">
    <property type="entry name" value="Phosphatidic acid phosphatase type 2/haloperoxidase"/>
    <property type="match status" value="1"/>
</dbReference>
<dbReference type="GO" id="GO:0003993">
    <property type="term" value="F:acid phosphatase activity"/>
    <property type="evidence" value="ECO:0007669"/>
    <property type="project" value="InterPro"/>
</dbReference>
<dbReference type="GO" id="GO:0030288">
    <property type="term" value="C:outer membrane-bounded periplasmic space"/>
    <property type="evidence" value="ECO:0007669"/>
    <property type="project" value="InterPro"/>
</dbReference>
<dbReference type="PROSITE" id="PS51257">
    <property type="entry name" value="PROKAR_LIPOPROTEIN"/>
    <property type="match status" value="1"/>
</dbReference>
<name>A0A1Y1BZA5_9BURK</name>
<evidence type="ECO:0000256" key="2">
    <source>
        <dbReference type="SAM" id="SignalP"/>
    </source>
</evidence>
<evidence type="ECO:0000259" key="3">
    <source>
        <dbReference type="SMART" id="SM00014"/>
    </source>
</evidence>
<dbReference type="InterPro" id="IPR001011">
    <property type="entry name" value="Acid_Pase_classA_bac"/>
</dbReference>
<dbReference type="CDD" id="cd03397">
    <property type="entry name" value="PAP2_acid_phosphatase"/>
    <property type="match status" value="1"/>
</dbReference>
<dbReference type="InterPro" id="IPR011050">
    <property type="entry name" value="Pectin_lyase_fold/virulence"/>
</dbReference>